<keyword evidence="3" id="KW-0862">Zinc</keyword>
<dbReference type="STRING" id="112268.A0A182W5K6"/>
<reference evidence="7" key="1">
    <citation type="submission" date="2013-03" db="EMBL/GenBank/DDBJ databases">
        <title>The Genome Sequence of Anopheles minimus MINIMUS1.</title>
        <authorList>
            <consortium name="The Broad Institute Genomics Platform"/>
            <person name="Neafsey D.E."/>
            <person name="Walton C."/>
            <person name="Walker B."/>
            <person name="Young S.K."/>
            <person name="Zeng Q."/>
            <person name="Gargeya S."/>
            <person name="Fitzgerald M."/>
            <person name="Haas B."/>
            <person name="Abouelleil A."/>
            <person name="Allen A.W."/>
            <person name="Alvarado L."/>
            <person name="Arachchi H.M."/>
            <person name="Berlin A.M."/>
            <person name="Chapman S.B."/>
            <person name="Gainer-Dewar J."/>
            <person name="Goldberg J."/>
            <person name="Griggs A."/>
            <person name="Gujja S."/>
            <person name="Hansen M."/>
            <person name="Howarth C."/>
            <person name="Imamovic A."/>
            <person name="Ireland A."/>
            <person name="Larimer J."/>
            <person name="McCowan C."/>
            <person name="Murphy C."/>
            <person name="Pearson M."/>
            <person name="Poon T.W."/>
            <person name="Priest M."/>
            <person name="Roberts A."/>
            <person name="Saif S."/>
            <person name="Shea T."/>
            <person name="Sisk P."/>
            <person name="Sykes S."/>
            <person name="Wortman J."/>
            <person name="Nusbaum C."/>
            <person name="Birren B."/>
        </authorList>
    </citation>
    <scope>NUCLEOTIDE SEQUENCE [LARGE SCALE GENOMIC DNA]</scope>
    <source>
        <strain evidence="7">MINIMUS1</strain>
    </source>
</reference>
<dbReference type="PROSITE" id="PS01359">
    <property type="entry name" value="ZF_PHD_1"/>
    <property type="match status" value="1"/>
</dbReference>
<sequence>MANRKLYFLENENGNCRLCSEPDDPKEMVRCDECDRWFHASCAGVLRLPKYGEIFTCVKCNDDKAEYSRVTKQDSTIQALVEALKASGLNASTSMKRMSLSKLPYFDGKPKDWPKFKRTYEETSKEGEFSNLENLNRLQHALKGDAERCVRRLFLDPDNVSTIIWKLEEQFGRPKQVYDDLLREVLKVKVDNQMKIPELSDALEDMITNLKAMKWEAYLQDHRLVDDLVGRLSIGKQLKWIDYKKNIENAYQVANVQHFSEWLLPIAENIRKLPKNAERPRQSVNFNQPQRMANRLQLNGEKDPLTLTWTQNLSVREDNSKRVNCMIRGMNEKKEHMLKGIRTVKDLQLPNQTLSGTKLAVRYPYLKDIKIAD</sequence>
<keyword evidence="1" id="KW-0479">Metal-binding</keyword>
<keyword evidence="2 4" id="KW-0863">Zinc-finger</keyword>
<evidence type="ECO:0000256" key="4">
    <source>
        <dbReference type="PROSITE-ProRule" id="PRU00146"/>
    </source>
</evidence>
<dbReference type="PANTHER" id="PTHR47331">
    <property type="entry name" value="PHD-TYPE DOMAIN-CONTAINING PROTEIN"/>
    <property type="match status" value="1"/>
</dbReference>
<dbReference type="Proteomes" id="UP000075920">
    <property type="component" value="Unassembled WGS sequence"/>
</dbReference>
<name>A0A182W5K6_9DIPT</name>
<dbReference type="Pfam" id="PF03564">
    <property type="entry name" value="DUF1759"/>
    <property type="match status" value="1"/>
</dbReference>
<evidence type="ECO:0000256" key="1">
    <source>
        <dbReference type="ARBA" id="ARBA00022723"/>
    </source>
</evidence>
<dbReference type="GO" id="GO:0008270">
    <property type="term" value="F:zinc ion binding"/>
    <property type="evidence" value="ECO:0007669"/>
    <property type="project" value="UniProtKB-KW"/>
</dbReference>
<evidence type="ECO:0000313" key="7">
    <source>
        <dbReference type="Proteomes" id="UP000075920"/>
    </source>
</evidence>
<dbReference type="InterPro" id="IPR001965">
    <property type="entry name" value="Znf_PHD"/>
</dbReference>
<proteinExistence type="predicted"/>
<dbReference type="InterPro" id="IPR019786">
    <property type="entry name" value="Zinc_finger_PHD-type_CS"/>
</dbReference>
<dbReference type="Pfam" id="PF00628">
    <property type="entry name" value="PHD"/>
    <property type="match status" value="1"/>
</dbReference>
<dbReference type="AlphaFoldDB" id="A0A182W5K6"/>
<dbReference type="EnsemblMetazoa" id="AMIN005622-RA">
    <property type="protein sequence ID" value="AMIN005622-PA"/>
    <property type="gene ID" value="AMIN005622"/>
</dbReference>
<dbReference type="InterPro" id="IPR011011">
    <property type="entry name" value="Znf_FYVE_PHD"/>
</dbReference>
<dbReference type="InterPro" id="IPR013083">
    <property type="entry name" value="Znf_RING/FYVE/PHD"/>
</dbReference>
<feature type="domain" description="PHD-type" evidence="5">
    <location>
        <begin position="13"/>
        <end position="63"/>
    </location>
</feature>
<accession>A0A182W5K6</accession>
<reference evidence="6" key="2">
    <citation type="submission" date="2020-05" db="UniProtKB">
        <authorList>
            <consortium name="EnsemblMetazoa"/>
        </authorList>
    </citation>
    <scope>IDENTIFICATION</scope>
    <source>
        <strain evidence="6">MINIMUS1</strain>
    </source>
</reference>
<evidence type="ECO:0000313" key="6">
    <source>
        <dbReference type="EnsemblMetazoa" id="AMIN005622-PA"/>
    </source>
</evidence>
<protein>
    <recommendedName>
        <fullName evidence="5">PHD-type domain-containing protein</fullName>
    </recommendedName>
</protein>
<dbReference type="SMART" id="SM00249">
    <property type="entry name" value="PHD"/>
    <property type="match status" value="1"/>
</dbReference>
<keyword evidence="7" id="KW-1185">Reference proteome</keyword>
<dbReference type="InterPro" id="IPR005312">
    <property type="entry name" value="DUF1759"/>
</dbReference>
<dbReference type="InterPro" id="IPR019787">
    <property type="entry name" value="Znf_PHD-finger"/>
</dbReference>
<evidence type="ECO:0000259" key="5">
    <source>
        <dbReference type="PROSITE" id="PS50016"/>
    </source>
</evidence>
<dbReference type="SUPFAM" id="SSF57903">
    <property type="entry name" value="FYVE/PHD zinc finger"/>
    <property type="match status" value="1"/>
</dbReference>
<evidence type="ECO:0000256" key="2">
    <source>
        <dbReference type="ARBA" id="ARBA00022771"/>
    </source>
</evidence>
<dbReference type="VEuPathDB" id="VectorBase:AMIN005622"/>
<evidence type="ECO:0000256" key="3">
    <source>
        <dbReference type="ARBA" id="ARBA00022833"/>
    </source>
</evidence>
<organism evidence="6 7">
    <name type="scientific">Anopheles minimus</name>
    <dbReference type="NCBI Taxonomy" id="112268"/>
    <lineage>
        <taxon>Eukaryota</taxon>
        <taxon>Metazoa</taxon>
        <taxon>Ecdysozoa</taxon>
        <taxon>Arthropoda</taxon>
        <taxon>Hexapoda</taxon>
        <taxon>Insecta</taxon>
        <taxon>Pterygota</taxon>
        <taxon>Neoptera</taxon>
        <taxon>Endopterygota</taxon>
        <taxon>Diptera</taxon>
        <taxon>Nematocera</taxon>
        <taxon>Culicoidea</taxon>
        <taxon>Culicidae</taxon>
        <taxon>Anophelinae</taxon>
        <taxon>Anopheles</taxon>
    </lineage>
</organism>
<dbReference type="Gene3D" id="3.30.40.10">
    <property type="entry name" value="Zinc/RING finger domain, C3HC4 (zinc finger)"/>
    <property type="match status" value="1"/>
</dbReference>
<dbReference type="PROSITE" id="PS50016">
    <property type="entry name" value="ZF_PHD_2"/>
    <property type="match status" value="1"/>
</dbReference>